<comment type="caution">
    <text evidence="1">The sequence shown here is derived from an EMBL/GenBank/DDBJ whole genome shotgun (WGS) entry which is preliminary data.</text>
</comment>
<protein>
    <recommendedName>
        <fullName evidence="3">Tetratricopeptide repeat protein</fullName>
    </recommendedName>
</protein>
<reference evidence="1 2" key="1">
    <citation type="submission" date="2020-02" db="EMBL/GenBank/DDBJ databases">
        <title>Draft genome sequence of two Spirosoma agri KCTC 52727 and Spirosoma terrae KCTC 52035.</title>
        <authorList>
            <person name="Rojas J."/>
            <person name="Ambika Manirajan B."/>
            <person name="Suarez C."/>
            <person name="Ratering S."/>
            <person name="Schnell S."/>
        </authorList>
    </citation>
    <scope>NUCLEOTIDE SEQUENCE [LARGE SCALE GENOMIC DNA]</scope>
    <source>
        <strain evidence="1 2">KCTC 52035</strain>
    </source>
</reference>
<organism evidence="1 2">
    <name type="scientific">Spirosoma terrae</name>
    <dbReference type="NCBI Taxonomy" id="1968276"/>
    <lineage>
        <taxon>Bacteria</taxon>
        <taxon>Pseudomonadati</taxon>
        <taxon>Bacteroidota</taxon>
        <taxon>Cytophagia</taxon>
        <taxon>Cytophagales</taxon>
        <taxon>Cytophagaceae</taxon>
        <taxon>Spirosoma</taxon>
    </lineage>
</organism>
<dbReference type="InterPro" id="IPR011990">
    <property type="entry name" value="TPR-like_helical_dom_sf"/>
</dbReference>
<dbReference type="RefSeq" id="WP_163955374.1">
    <property type="nucleotide sequence ID" value="NZ_JAAFZH010000026.1"/>
</dbReference>
<keyword evidence="2" id="KW-1185">Reference proteome</keyword>
<evidence type="ECO:0000313" key="2">
    <source>
        <dbReference type="Proteomes" id="UP000474175"/>
    </source>
</evidence>
<sequence length="126" mass="14875">MLMDSDLLPIYKKALNNDPEAILKFGEILQTGKGIVNDDAKAAEWYEKLLSFRKKIDFVDYALLYYWGAIAAWNRQDNKTALKRLKKSYVLFLEKYPDEAELEEQLQAHNFYSWYGYMAVNKDFNK</sequence>
<gene>
    <name evidence="1" type="ORF">GK108_30460</name>
</gene>
<evidence type="ECO:0008006" key="3">
    <source>
        <dbReference type="Google" id="ProtNLM"/>
    </source>
</evidence>
<accession>A0A6L9LJ12</accession>
<dbReference type="Proteomes" id="UP000474175">
    <property type="component" value="Unassembled WGS sequence"/>
</dbReference>
<evidence type="ECO:0000313" key="1">
    <source>
        <dbReference type="EMBL" id="NDU99241.1"/>
    </source>
</evidence>
<dbReference type="AlphaFoldDB" id="A0A6L9LJ12"/>
<dbReference type="EMBL" id="JAAFZH010000026">
    <property type="protein sequence ID" value="NDU99241.1"/>
    <property type="molecule type" value="Genomic_DNA"/>
</dbReference>
<dbReference type="Gene3D" id="1.25.40.10">
    <property type="entry name" value="Tetratricopeptide repeat domain"/>
    <property type="match status" value="1"/>
</dbReference>
<proteinExistence type="predicted"/>
<name>A0A6L9LJ12_9BACT</name>
<dbReference type="SUPFAM" id="SSF81901">
    <property type="entry name" value="HCP-like"/>
    <property type="match status" value="1"/>
</dbReference>